<comment type="caution">
    <text evidence="1">The sequence shown here is derived from an EMBL/GenBank/DDBJ whole genome shotgun (WGS) entry which is preliminary data.</text>
</comment>
<accession>A0ABP7G6D2</accession>
<dbReference type="EMBL" id="BAABDU010000002">
    <property type="protein sequence ID" value="GAA3756922.1"/>
    <property type="molecule type" value="Genomic_DNA"/>
</dbReference>
<protein>
    <submittedName>
        <fullName evidence="1">Uncharacterized protein</fullName>
    </submittedName>
</protein>
<dbReference type="Proteomes" id="UP001500748">
    <property type="component" value="Unassembled WGS sequence"/>
</dbReference>
<reference evidence="2" key="1">
    <citation type="journal article" date="2019" name="Int. J. Syst. Evol. Microbiol.">
        <title>The Global Catalogue of Microorganisms (GCM) 10K type strain sequencing project: providing services to taxonomists for standard genome sequencing and annotation.</title>
        <authorList>
            <consortium name="The Broad Institute Genomics Platform"/>
            <consortium name="The Broad Institute Genome Sequencing Center for Infectious Disease"/>
            <person name="Wu L."/>
            <person name="Ma J."/>
        </authorList>
    </citation>
    <scope>NUCLEOTIDE SEQUENCE [LARGE SCALE GENOMIC DNA]</scope>
    <source>
        <strain evidence="2">JCM 17337</strain>
    </source>
</reference>
<keyword evidence="2" id="KW-1185">Reference proteome</keyword>
<sequence length="726" mass="83408">MNPISPWTANAQTDIDYSNVLTSVEKSGYTFELYCSRDSFWIVSIGTKKERIAFRAAYALNSFFEINSISETAAKIVVKLQTELGIYEIVIDFPDPESHLLHYKTTFKAHSPLLIPFWPRDILPLTQNGNMENTSGKIHVRQVGSRTGLLFASVKKPKKSTLFYFQNLSSLSEYCEATKTSVAETVGGIWPEIGFQLPAAAENPIPAEKSFVISDAYVLLGDETKDNPSKLCMDYLESLAQIYKLIPKPQTEYHDWTEIACKTITDLEYNKGCWTQTNGIPYLNAYLCDYETPAESMVQLAVLTPLKEYEKWNAESYRLSEDLRRGISAFYDSKIQSITRWLPALHNKLDQSEEQKKDTTMDSWYLHHPLINLTRLAIAGDKEAEKLALDSIDFVIKAAHHFDYKWPVFYNVETFEVIKEETQPGKGGEKDVPGAYAHLMLLTYELTKDKRYLREAEKAAKQLTQCGFDIFYQANNTAFSANALLELYKITQNKVYLETSYMCLAGLFKNVQLWDCQYGFGKNYSNFFSIFPLNDAPYTAAYEEMEVYTALTEYMIQAENIDILPGLKILLPEFVKYAINRIPYYYPAMLPKEMLSEEVKTGEIQQDLLAPLEDLYTGWEQNGQIGQEVYGTGSSFAVVPRQYFKINDDFLIFTDYPVTRFIKRKNTVYLKIDGNKEMQCSLKIIIKQNIKSLQVFQNELQLLYLNKNAKMQEYKIIGEAKIKISW</sequence>
<organism evidence="1 2">
    <name type="scientific">Flavobacterium ginsengiterrae</name>
    <dbReference type="NCBI Taxonomy" id="871695"/>
    <lineage>
        <taxon>Bacteria</taxon>
        <taxon>Pseudomonadati</taxon>
        <taxon>Bacteroidota</taxon>
        <taxon>Flavobacteriia</taxon>
        <taxon>Flavobacteriales</taxon>
        <taxon>Flavobacteriaceae</taxon>
        <taxon>Flavobacterium</taxon>
    </lineage>
</organism>
<evidence type="ECO:0000313" key="1">
    <source>
        <dbReference type="EMBL" id="GAA3756922.1"/>
    </source>
</evidence>
<dbReference type="InterPro" id="IPR008928">
    <property type="entry name" value="6-hairpin_glycosidase_sf"/>
</dbReference>
<gene>
    <name evidence="1" type="ORF">GCM10022423_03970</name>
</gene>
<evidence type="ECO:0000313" key="2">
    <source>
        <dbReference type="Proteomes" id="UP001500748"/>
    </source>
</evidence>
<dbReference type="RefSeq" id="WP_345139541.1">
    <property type="nucleotide sequence ID" value="NZ_BAABDU010000002.1"/>
</dbReference>
<name>A0ABP7G6D2_9FLAO</name>
<proteinExistence type="predicted"/>
<dbReference type="Gene3D" id="1.50.10.20">
    <property type="match status" value="1"/>
</dbReference>
<dbReference type="SUPFAM" id="SSF48208">
    <property type="entry name" value="Six-hairpin glycosidases"/>
    <property type="match status" value="1"/>
</dbReference>